<dbReference type="GO" id="GO:0000278">
    <property type="term" value="P:mitotic cell cycle"/>
    <property type="evidence" value="ECO:0007669"/>
    <property type="project" value="TreeGrafter"/>
</dbReference>
<accession>A0A6F9DSX9</accession>
<dbReference type="PANTHER" id="PTHR28573">
    <property type="entry name" value="SPINDLE AND KINETOCHORE-ASSOCIATED PROTEIN 1"/>
    <property type="match status" value="1"/>
</dbReference>
<dbReference type="GO" id="GO:0051301">
    <property type="term" value="P:cell division"/>
    <property type="evidence" value="ECO:0007669"/>
    <property type="project" value="InterPro"/>
</dbReference>
<dbReference type="GO" id="GO:0000940">
    <property type="term" value="C:outer kinetochore"/>
    <property type="evidence" value="ECO:0007669"/>
    <property type="project" value="TreeGrafter"/>
</dbReference>
<evidence type="ECO:0000256" key="5">
    <source>
        <dbReference type="SAM" id="MobiDB-lite"/>
    </source>
</evidence>
<dbReference type="PANTHER" id="PTHR28573:SF1">
    <property type="entry name" value="SPINDLE AND KINETOCHORE-ASSOCIATED PROTEIN 1"/>
    <property type="match status" value="1"/>
</dbReference>
<gene>
    <name evidence="6" type="primary">Ska1</name>
</gene>
<dbReference type="GO" id="GO:0005876">
    <property type="term" value="C:spindle microtubule"/>
    <property type="evidence" value="ECO:0007669"/>
    <property type="project" value="TreeGrafter"/>
</dbReference>
<feature type="coiled-coil region" evidence="4">
    <location>
        <begin position="81"/>
        <end position="108"/>
    </location>
</feature>
<evidence type="ECO:0000313" key="6">
    <source>
        <dbReference type="EMBL" id="CAB3266086.1"/>
    </source>
</evidence>
<keyword evidence="4" id="KW-0175">Coiled coil</keyword>
<evidence type="ECO:0000256" key="3">
    <source>
        <dbReference type="ARBA" id="ARBA00047202"/>
    </source>
</evidence>
<feature type="region of interest" description="Disordered" evidence="5">
    <location>
        <begin position="126"/>
        <end position="156"/>
    </location>
</feature>
<evidence type="ECO:0000256" key="1">
    <source>
        <dbReference type="ARBA" id="ARBA00006836"/>
    </source>
</evidence>
<organism evidence="6">
    <name type="scientific">Phallusia mammillata</name>
    <dbReference type="NCBI Taxonomy" id="59560"/>
    <lineage>
        <taxon>Eukaryota</taxon>
        <taxon>Metazoa</taxon>
        <taxon>Chordata</taxon>
        <taxon>Tunicata</taxon>
        <taxon>Ascidiacea</taxon>
        <taxon>Phlebobranchia</taxon>
        <taxon>Ascidiidae</taxon>
        <taxon>Phallusia</taxon>
    </lineage>
</organism>
<dbReference type="GO" id="GO:0072686">
    <property type="term" value="C:mitotic spindle"/>
    <property type="evidence" value="ECO:0007669"/>
    <property type="project" value="TreeGrafter"/>
</dbReference>
<evidence type="ECO:0000256" key="4">
    <source>
        <dbReference type="SAM" id="Coils"/>
    </source>
</evidence>
<protein>
    <recommendedName>
        <fullName evidence="2">SKA complex subunit 1</fullName>
    </recommendedName>
    <alternativeName>
        <fullName evidence="3">Spindle and kinetochore-associated protein 1</fullName>
    </alternativeName>
</protein>
<sequence>MAIDDTNYKHVMCCVGYRDSNFKHSTKMAACDSVIKFEKLFQSKLDNIEQMLLISPLLNYPEGCLELQNFQSKVIELQHIVNQYRVAVDEWKKEFEQMKDNHEALNKMKPRIDALLLYSLQHSTSCPEVSPKAPSPATESIAEENKENVAAPQRTKQKSIAKLNLVTSSQFNKLPRHVRGHLTLEQMNTGVGEVNEILKGKYEFLSKPRKTLSLKEDKRRALYLEQAKEVKGTAYAIFFVDEDIQQYGKMLKLKRKTKDTVFLILRHMGIVKEIHKGKLTRYAIMKC</sequence>
<comment type="similarity">
    <text evidence="1">Belongs to the SKA1 family.</text>
</comment>
<dbReference type="GO" id="GO:0031110">
    <property type="term" value="P:regulation of microtubule polymerization or depolymerization"/>
    <property type="evidence" value="ECO:0007669"/>
    <property type="project" value="TreeGrafter"/>
</dbReference>
<name>A0A6F9DSX9_9ASCI</name>
<dbReference type="InterPro" id="IPR042031">
    <property type="entry name" value="SKA1_MBD_sf"/>
</dbReference>
<dbReference type="GO" id="GO:0008017">
    <property type="term" value="F:microtubule binding"/>
    <property type="evidence" value="ECO:0007669"/>
    <property type="project" value="InterPro"/>
</dbReference>
<dbReference type="InterPro" id="IPR009829">
    <property type="entry name" value="SKA1"/>
</dbReference>
<reference evidence="6" key="1">
    <citation type="submission" date="2020-04" db="EMBL/GenBank/DDBJ databases">
        <authorList>
            <person name="Neveu A P."/>
        </authorList>
    </citation>
    <scope>NUCLEOTIDE SEQUENCE</scope>
    <source>
        <tissue evidence="6">Whole embryo</tissue>
    </source>
</reference>
<proteinExistence type="evidence at transcript level"/>
<dbReference type="EMBL" id="LR790224">
    <property type="protein sequence ID" value="CAB3266086.1"/>
    <property type="molecule type" value="mRNA"/>
</dbReference>
<dbReference type="GO" id="GO:0007059">
    <property type="term" value="P:chromosome segregation"/>
    <property type="evidence" value="ECO:0007669"/>
    <property type="project" value="InterPro"/>
</dbReference>
<dbReference type="Pfam" id="PF07160">
    <property type="entry name" value="SKA1"/>
    <property type="match status" value="1"/>
</dbReference>
<dbReference type="Gene3D" id="1.10.10.1890">
    <property type="entry name" value="Ska1 microtubule binding domain-like"/>
    <property type="match status" value="1"/>
</dbReference>
<dbReference type="AlphaFoldDB" id="A0A6F9DSX9"/>
<evidence type="ECO:0000256" key="2">
    <source>
        <dbReference type="ARBA" id="ARBA00047182"/>
    </source>
</evidence>